<keyword evidence="2" id="KW-0805">Transcription regulation</keyword>
<evidence type="ECO:0000256" key="3">
    <source>
        <dbReference type="ARBA" id="ARBA00023163"/>
    </source>
</evidence>
<dbReference type="Proteomes" id="UP001162090">
    <property type="component" value="Chromosome 16"/>
</dbReference>
<feature type="region of interest" description="Disordered" evidence="5">
    <location>
        <begin position="1"/>
        <end position="58"/>
    </location>
</feature>
<accession>A0AA35JAF3</accession>
<keyword evidence="3" id="KW-0804">Transcription</keyword>
<evidence type="ECO:0000256" key="1">
    <source>
        <dbReference type="ARBA" id="ARBA00004123"/>
    </source>
</evidence>
<dbReference type="PANTHER" id="PTHR21277:SF5">
    <property type="entry name" value="TRANSCRIPTIONAL ADAPTER 1"/>
    <property type="match status" value="1"/>
</dbReference>
<evidence type="ECO:0008006" key="8">
    <source>
        <dbReference type="Google" id="ProtNLM"/>
    </source>
</evidence>
<protein>
    <recommendedName>
        <fullName evidence="8">Transcriptional coactivator HFI1/ADA1</fullName>
    </recommendedName>
</protein>
<dbReference type="GO" id="GO:0005634">
    <property type="term" value="C:nucleus"/>
    <property type="evidence" value="ECO:0007669"/>
    <property type="project" value="UniProtKB-SubCell"/>
</dbReference>
<feature type="region of interest" description="Disordered" evidence="5">
    <location>
        <begin position="351"/>
        <end position="386"/>
    </location>
</feature>
<feature type="compositionally biased region" description="Acidic residues" evidence="5">
    <location>
        <begin position="357"/>
        <end position="370"/>
    </location>
</feature>
<name>A0AA35JAF3_SACUV</name>
<dbReference type="GO" id="GO:0000124">
    <property type="term" value="C:SAGA complex"/>
    <property type="evidence" value="ECO:0007669"/>
    <property type="project" value="TreeGrafter"/>
</dbReference>
<proteinExistence type="predicted"/>
<dbReference type="GO" id="GO:0003713">
    <property type="term" value="F:transcription coactivator activity"/>
    <property type="evidence" value="ECO:0007669"/>
    <property type="project" value="TreeGrafter"/>
</dbReference>
<evidence type="ECO:0000256" key="2">
    <source>
        <dbReference type="ARBA" id="ARBA00023015"/>
    </source>
</evidence>
<dbReference type="EMBL" id="OX365927">
    <property type="protein sequence ID" value="CAI4052489.1"/>
    <property type="molecule type" value="Genomic_DNA"/>
</dbReference>
<dbReference type="AlphaFoldDB" id="A0AA35JAF3"/>
<sequence length="493" mass="55341">MSSIQSPPAKSLQPSYSAASPGSNGGYMKPSLIDSPAVSNHHIESNNDNNDSIEPHGQNQRIDLGAMIEELTSLLGKENWTKYAQIISLFILGKLSRKELSNELELLFSPNPINLEKSHTSHRHSLVRLHNQLLLGIFANSLRENPLGRNGNESAWGFSNGSNNQNNKLKRVNKHNSQIEVYKKIVMSLPINDRNRLKLITKEAGKRGFIFCSVFQARLNNIPKIPIVTNPESLKRVKNNNLKTPLEWSQDIMNGFNVPLASESYSLPDTDSFYLRMVGIAREHGLVGTVDTRCVELISLALDQYLKNIIEFTIDTVRYRRKKYSDYYDLNESGLYKSVSEMAADKHNAKIRQANDQNDDGDDYDEENNNDDNNTSNNNCSKADIGDISTGSVTMIGDEADEETKENRTISLTNEDVHDSLSIFPNLVEPSGPYYALTNLGLVNDDELVDVKSGIDDLPDFLDEKPTFTPLDERNVGTRHELNWLIKGILTED</sequence>
<comment type="subcellular location">
    <subcellularLocation>
        <location evidence="1">Nucleus</location>
    </subcellularLocation>
</comment>
<dbReference type="PANTHER" id="PTHR21277">
    <property type="entry name" value="TRANSCRIPTIONAL ADAPTER 1"/>
    <property type="match status" value="1"/>
</dbReference>
<feature type="compositionally biased region" description="Polar residues" evidence="5">
    <location>
        <begin position="1"/>
        <end position="22"/>
    </location>
</feature>
<dbReference type="GO" id="GO:0006357">
    <property type="term" value="P:regulation of transcription by RNA polymerase II"/>
    <property type="evidence" value="ECO:0007669"/>
    <property type="project" value="TreeGrafter"/>
</dbReference>
<evidence type="ECO:0000313" key="7">
    <source>
        <dbReference type="Proteomes" id="UP001162090"/>
    </source>
</evidence>
<gene>
    <name evidence="6" type="primary">SUVC16G0260</name>
    <name evidence="6" type="ORF">SUVC_16G0260</name>
</gene>
<organism evidence="6 7">
    <name type="scientific">Saccharomyces uvarum</name>
    <name type="common">Yeast</name>
    <name type="synonym">Saccharomyces bayanus var. uvarum</name>
    <dbReference type="NCBI Taxonomy" id="230603"/>
    <lineage>
        <taxon>Eukaryota</taxon>
        <taxon>Fungi</taxon>
        <taxon>Dikarya</taxon>
        <taxon>Ascomycota</taxon>
        <taxon>Saccharomycotina</taxon>
        <taxon>Saccharomycetes</taxon>
        <taxon>Saccharomycetales</taxon>
        <taxon>Saccharomycetaceae</taxon>
        <taxon>Saccharomyces</taxon>
    </lineage>
</organism>
<evidence type="ECO:0000256" key="4">
    <source>
        <dbReference type="ARBA" id="ARBA00023242"/>
    </source>
</evidence>
<dbReference type="InterPro" id="IPR024738">
    <property type="entry name" value="Hfi1/Tada1"/>
</dbReference>
<evidence type="ECO:0000256" key="5">
    <source>
        <dbReference type="SAM" id="MobiDB-lite"/>
    </source>
</evidence>
<evidence type="ECO:0000313" key="6">
    <source>
        <dbReference type="EMBL" id="CAI4052489.1"/>
    </source>
</evidence>
<dbReference type="Pfam" id="PF12767">
    <property type="entry name" value="SAGA-Tad1"/>
    <property type="match status" value="1"/>
</dbReference>
<reference evidence="6" key="1">
    <citation type="submission" date="2022-10" db="EMBL/GenBank/DDBJ databases">
        <authorList>
            <person name="Byrne P K."/>
        </authorList>
    </citation>
    <scope>NUCLEOTIDE SEQUENCE</scope>
    <source>
        <strain evidence="6">CBS7001</strain>
    </source>
</reference>
<keyword evidence="4" id="KW-0539">Nucleus</keyword>
<feature type="compositionally biased region" description="Polar residues" evidence="5">
    <location>
        <begin position="46"/>
        <end position="58"/>
    </location>
</feature>
<dbReference type="CDD" id="cd22933">
    <property type="entry name" value="HFD_HFI1"/>
    <property type="match status" value="1"/>
</dbReference>